<accession>A0ABS1E2J9</accession>
<evidence type="ECO:0000313" key="4">
    <source>
        <dbReference type="Proteomes" id="UP001041814"/>
    </source>
</evidence>
<organism evidence="3 4">
    <name type="scientific">Rubrivivax gelatinosus</name>
    <name type="common">Rhodocyclus gelatinosus</name>
    <name type="synonym">Rhodopseudomonas gelatinosa</name>
    <dbReference type="NCBI Taxonomy" id="28068"/>
    <lineage>
        <taxon>Bacteria</taxon>
        <taxon>Pseudomonadati</taxon>
        <taxon>Pseudomonadota</taxon>
        <taxon>Betaproteobacteria</taxon>
        <taxon>Burkholderiales</taxon>
        <taxon>Sphaerotilaceae</taxon>
        <taxon>Rubrivivax</taxon>
    </lineage>
</organism>
<comment type="caution">
    <text evidence="3">The sequence shown here is derived from an EMBL/GenBank/DDBJ whole genome shotgun (WGS) entry which is preliminary data.</text>
</comment>
<sequence length="302" mass="31933">MSWLAWLFAPRQRQLPETAVRPPAPTAPPAPQPEPAAAAEVPPLLCWLLGLGAPADGPLRADEAAALARVDAVLALPGLPDELLPRAAALVPQLLAMLRQGEHLPVSAMVQRVSRDVVLTAEVLRLASSAYYRDRGQALDLQQAIQLIGVQGLQTVIARVVLKPIYDSTPGPWSLAAGARLWTHAEALAAQAAAAAEDVPVFDSYLAGLLHDSGWTAALRVLDRSGAPVTAPSAAFCVALERRAHRLFGRAARRWAITPLFADFGADAERHGLAGSPHALASVLRRALPDAMAALQEESQPA</sequence>
<feature type="region of interest" description="Disordered" evidence="1">
    <location>
        <begin position="17"/>
        <end position="37"/>
    </location>
</feature>
<dbReference type="PANTHER" id="PTHR33525:SF6">
    <property type="entry name" value="HDOD DOMAIN-CONTAINING PROTEIN"/>
    <property type="match status" value="1"/>
</dbReference>
<evidence type="ECO:0000313" key="3">
    <source>
        <dbReference type="EMBL" id="MBK1715112.1"/>
    </source>
</evidence>
<dbReference type="PROSITE" id="PS51833">
    <property type="entry name" value="HDOD"/>
    <property type="match status" value="1"/>
</dbReference>
<protein>
    <submittedName>
        <fullName evidence="3">HDOD domain-containing protein</fullName>
    </submittedName>
</protein>
<dbReference type="InterPro" id="IPR013976">
    <property type="entry name" value="HDOD"/>
</dbReference>
<name>A0ABS1E2J9_RUBGE</name>
<dbReference type="Proteomes" id="UP001041814">
    <property type="component" value="Unassembled WGS sequence"/>
</dbReference>
<feature type="domain" description="HDOD" evidence="2">
    <location>
        <begin position="84"/>
        <end position="290"/>
    </location>
</feature>
<evidence type="ECO:0000256" key="1">
    <source>
        <dbReference type="SAM" id="MobiDB-lite"/>
    </source>
</evidence>
<dbReference type="Pfam" id="PF08668">
    <property type="entry name" value="HDOD"/>
    <property type="match status" value="1"/>
</dbReference>
<reference evidence="3" key="2">
    <citation type="journal article" date="2020" name="Microorganisms">
        <title>Osmotic Adaptation and Compatible Solute Biosynthesis of Phototrophic Bacteria as Revealed from Genome Analyses.</title>
        <authorList>
            <person name="Imhoff J.F."/>
            <person name="Rahn T."/>
            <person name="Kunzel S."/>
            <person name="Keller A."/>
            <person name="Neulinger S.C."/>
        </authorList>
    </citation>
    <scope>NUCLEOTIDE SEQUENCE</scope>
    <source>
        <strain evidence="3">IM 151</strain>
    </source>
</reference>
<keyword evidence="4" id="KW-1185">Reference proteome</keyword>
<evidence type="ECO:0000259" key="2">
    <source>
        <dbReference type="PROSITE" id="PS51833"/>
    </source>
</evidence>
<dbReference type="PANTHER" id="PTHR33525">
    <property type="match status" value="1"/>
</dbReference>
<feature type="compositionally biased region" description="Pro residues" evidence="1">
    <location>
        <begin position="22"/>
        <end position="34"/>
    </location>
</feature>
<dbReference type="EMBL" id="NRRU01000097">
    <property type="protein sequence ID" value="MBK1715112.1"/>
    <property type="molecule type" value="Genomic_DNA"/>
</dbReference>
<gene>
    <name evidence="3" type="ORF">CKO43_20340</name>
</gene>
<dbReference type="InterPro" id="IPR052340">
    <property type="entry name" value="RNase_Y/CdgJ"/>
</dbReference>
<dbReference type="SUPFAM" id="SSF109604">
    <property type="entry name" value="HD-domain/PDEase-like"/>
    <property type="match status" value="1"/>
</dbReference>
<dbReference type="Gene3D" id="1.10.3210.10">
    <property type="entry name" value="Hypothetical protein af1432"/>
    <property type="match status" value="1"/>
</dbReference>
<proteinExistence type="predicted"/>
<reference evidence="3" key="1">
    <citation type="submission" date="2017-08" db="EMBL/GenBank/DDBJ databases">
        <authorList>
            <person name="Imhoff J.F."/>
            <person name="Rahn T."/>
            <person name="Kuenzel S."/>
            <person name="Neulinger S.C."/>
        </authorList>
    </citation>
    <scope>NUCLEOTIDE SEQUENCE</scope>
    <source>
        <strain evidence="3">IM 151</strain>
    </source>
</reference>